<keyword evidence="3" id="KW-0732">Signal</keyword>
<dbReference type="EMBL" id="PEBX01000010">
    <property type="protein sequence ID" value="PTQ57264.1"/>
    <property type="molecule type" value="Genomic_DNA"/>
</dbReference>
<evidence type="ECO:0000259" key="5">
    <source>
        <dbReference type="Pfam" id="PF09084"/>
    </source>
</evidence>
<proteinExistence type="inferred from homology"/>
<evidence type="ECO:0000313" key="7">
    <source>
        <dbReference type="Proteomes" id="UP000244338"/>
    </source>
</evidence>
<evidence type="ECO:0000313" key="6">
    <source>
        <dbReference type="EMBL" id="PTQ57264.1"/>
    </source>
</evidence>
<organism evidence="6 7">
    <name type="scientific">Candidatus Carbonibacillus altaicus</name>
    <dbReference type="NCBI Taxonomy" id="2163959"/>
    <lineage>
        <taxon>Bacteria</taxon>
        <taxon>Bacillati</taxon>
        <taxon>Bacillota</taxon>
        <taxon>Bacilli</taxon>
        <taxon>Bacillales</taxon>
        <taxon>Candidatus Carbonibacillus</taxon>
    </lineage>
</organism>
<protein>
    <submittedName>
        <fullName evidence="6">ABC transporter substrate-binding protein</fullName>
    </submittedName>
</protein>
<evidence type="ECO:0000256" key="1">
    <source>
        <dbReference type="ARBA" id="ARBA00004418"/>
    </source>
</evidence>
<dbReference type="InterPro" id="IPR015168">
    <property type="entry name" value="SsuA/THI5"/>
</dbReference>
<dbReference type="Pfam" id="PF09084">
    <property type="entry name" value="NMT1"/>
    <property type="match status" value="1"/>
</dbReference>
<comment type="caution">
    <text evidence="6">The sequence shown here is derived from an EMBL/GenBank/DDBJ whole genome shotgun (WGS) entry which is preliminary data.</text>
</comment>
<dbReference type="GO" id="GO:0042597">
    <property type="term" value="C:periplasmic space"/>
    <property type="evidence" value="ECO:0007669"/>
    <property type="project" value="UniProtKB-SubCell"/>
</dbReference>
<reference evidence="7" key="1">
    <citation type="journal article" date="2018" name="Sci. Rep.">
        <title>Lignite coal burning seam in the remote Altai Mountains harbors a hydrogen-driven thermophilic microbial community.</title>
        <authorList>
            <person name="Kadnikov V.V."/>
            <person name="Mardanov A.V."/>
            <person name="Ivasenko D.A."/>
            <person name="Antsiferov D.V."/>
            <person name="Beletsky A.V."/>
            <person name="Karnachuk O.V."/>
            <person name="Ravin N.V."/>
        </authorList>
    </citation>
    <scope>NUCLEOTIDE SEQUENCE [LARGE SCALE GENOMIC DNA]</scope>
</reference>
<feature type="domain" description="SsuA/THI5-like" evidence="5">
    <location>
        <begin position="96"/>
        <end position="303"/>
    </location>
</feature>
<dbReference type="SUPFAM" id="SSF53850">
    <property type="entry name" value="Periplasmic binding protein-like II"/>
    <property type="match status" value="1"/>
</dbReference>
<dbReference type="PANTHER" id="PTHR30024">
    <property type="entry name" value="ALIPHATIC SULFONATES-BINDING PROTEIN-RELATED"/>
    <property type="match status" value="1"/>
</dbReference>
<gene>
    <name evidence="6" type="ORF">BSOLF_2029</name>
</gene>
<keyword evidence="4" id="KW-1133">Transmembrane helix</keyword>
<feature type="transmembrane region" description="Helical" evidence="4">
    <location>
        <begin position="55"/>
        <end position="73"/>
    </location>
</feature>
<keyword evidence="4" id="KW-0472">Membrane</keyword>
<dbReference type="Proteomes" id="UP000244338">
    <property type="component" value="Unassembled WGS sequence"/>
</dbReference>
<evidence type="ECO:0000256" key="4">
    <source>
        <dbReference type="SAM" id="Phobius"/>
    </source>
</evidence>
<evidence type="ECO:0000256" key="3">
    <source>
        <dbReference type="ARBA" id="ARBA00022729"/>
    </source>
</evidence>
<comment type="subcellular location">
    <subcellularLocation>
        <location evidence="1">Periplasm</location>
    </subcellularLocation>
</comment>
<comment type="similarity">
    <text evidence="2">Belongs to the bacterial solute-binding protein SsuA/TauA family.</text>
</comment>
<dbReference type="Gene3D" id="3.40.190.10">
    <property type="entry name" value="Periplasmic binding protein-like II"/>
    <property type="match status" value="2"/>
</dbReference>
<dbReference type="PANTHER" id="PTHR30024:SF47">
    <property type="entry name" value="TAURINE-BINDING PERIPLASMIC PROTEIN"/>
    <property type="match status" value="1"/>
</dbReference>
<name>A0A2R6Y3K4_9BACL</name>
<evidence type="ECO:0000256" key="2">
    <source>
        <dbReference type="ARBA" id="ARBA00010742"/>
    </source>
</evidence>
<accession>A0A2R6Y3K4</accession>
<dbReference type="AlphaFoldDB" id="A0A2R6Y3K4"/>
<keyword evidence="4" id="KW-0812">Transmembrane</keyword>
<sequence>MRTFFYVWHTVTKEAGQRPKSQKWGKNPIAEMLTFLDGGIVYMSHVKGKRMLHDGLRYGIAWMALLLVFALSGCGSGQDSLKKVRLQEVTHSIFYAPQYVALSKGYFKDEGLDVELVDGKGGDKVTTALLSGEADIILVGAEMAVFVNAQDPVDPIRVFARLTQRDGSFLVSREPMPNFNWEDLRGKAYLAQRKGGMPDTIAQYVLRKHGLEPGKDIEYLQHIDYANLAPAFVSGTGDIVQLFEPFASQIELEGKGYVVASLGAESGKVLYTSYMTRESTIQKDRDMLVAFTRAIAKGQDFVQKASTEEIYEAIKDQFPEIEKRVLLTIIDRLKEQDVWGHDPTAPQEDYLTSLKLIEEAGHLEKKLPYDQVVDPTIATDAMKRLK</sequence>